<organism evidence="2 3">
    <name type="scientific">Prunus dulcis</name>
    <name type="common">Almond</name>
    <name type="synonym">Amygdalus dulcis</name>
    <dbReference type="NCBI Taxonomy" id="3755"/>
    <lineage>
        <taxon>Eukaryota</taxon>
        <taxon>Viridiplantae</taxon>
        <taxon>Streptophyta</taxon>
        <taxon>Embryophyta</taxon>
        <taxon>Tracheophyta</taxon>
        <taxon>Spermatophyta</taxon>
        <taxon>Magnoliopsida</taxon>
        <taxon>eudicotyledons</taxon>
        <taxon>Gunneridae</taxon>
        <taxon>Pentapetalae</taxon>
        <taxon>rosids</taxon>
        <taxon>fabids</taxon>
        <taxon>Rosales</taxon>
        <taxon>Rosaceae</taxon>
        <taxon>Amygdaloideae</taxon>
        <taxon>Amygdaleae</taxon>
        <taxon>Prunus</taxon>
    </lineage>
</organism>
<accession>A0A5E4G5W0</accession>
<evidence type="ECO:0000313" key="2">
    <source>
        <dbReference type="EMBL" id="VVA35114.1"/>
    </source>
</evidence>
<proteinExistence type="predicted"/>
<dbReference type="Proteomes" id="UP000327085">
    <property type="component" value="Chromosome 7"/>
</dbReference>
<dbReference type="EMBL" id="CABIKO010000371">
    <property type="protein sequence ID" value="VVA35114.1"/>
    <property type="molecule type" value="Genomic_DNA"/>
</dbReference>
<protein>
    <recommendedName>
        <fullName evidence="4">Secreted protein</fullName>
    </recommendedName>
</protein>
<sequence>MTLSLLGLACRLPSYVIGAMCSSAHAGQGHYDSGWFFEVYRLILLSINRSDSGWKSHLHYESDSRALNKGDFRRVSSVVQAIFGKLPPS</sequence>
<evidence type="ECO:0000256" key="1">
    <source>
        <dbReference type="SAM" id="SignalP"/>
    </source>
</evidence>
<gene>
    <name evidence="2" type="ORF">ALMOND_2B014915</name>
</gene>
<name>A0A5E4G5W0_PRUDU</name>
<evidence type="ECO:0008006" key="4">
    <source>
        <dbReference type="Google" id="ProtNLM"/>
    </source>
</evidence>
<feature type="chain" id="PRO_5022943334" description="Secreted protein" evidence="1">
    <location>
        <begin position="19"/>
        <end position="89"/>
    </location>
</feature>
<dbReference type="InParanoid" id="A0A5E4G5W0"/>
<dbReference type="Gramene" id="VVA35114">
    <property type="protein sequence ID" value="VVA35114"/>
    <property type="gene ID" value="Prudul26B014915"/>
</dbReference>
<keyword evidence="1" id="KW-0732">Signal</keyword>
<evidence type="ECO:0000313" key="3">
    <source>
        <dbReference type="Proteomes" id="UP000327085"/>
    </source>
</evidence>
<reference evidence="3" key="1">
    <citation type="journal article" date="2020" name="Plant J.">
        <title>Transposons played a major role in the diversification between the closely related almond and peach genomes: results from the almond genome sequence.</title>
        <authorList>
            <person name="Alioto T."/>
            <person name="Alexiou K.G."/>
            <person name="Bardil A."/>
            <person name="Barteri F."/>
            <person name="Castanera R."/>
            <person name="Cruz F."/>
            <person name="Dhingra A."/>
            <person name="Duval H."/>
            <person name="Fernandez I Marti A."/>
            <person name="Frias L."/>
            <person name="Galan B."/>
            <person name="Garcia J.L."/>
            <person name="Howad W."/>
            <person name="Gomez-Garrido J."/>
            <person name="Gut M."/>
            <person name="Julca I."/>
            <person name="Morata J."/>
            <person name="Puigdomenech P."/>
            <person name="Ribeca P."/>
            <person name="Rubio Cabetas M.J."/>
            <person name="Vlasova A."/>
            <person name="Wirthensohn M."/>
            <person name="Garcia-Mas J."/>
            <person name="Gabaldon T."/>
            <person name="Casacuberta J.M."/>
            <person name="Arus P."/>
        </authorList>
    </citation>
    <scope>NUCLEOTIDE SEQUENCE [LARGE SCALE GENOMIC DNA]</scope>
    <source>
        <strain evidence="3">cv. Texas</strain>
    </source>
</reference>
<dbReference type="AlphaFoldDB" id="A0A5E4G5W0"/>
<feature type="signal peptide" evidence="1">
    <location>
        <begin position="1"/>
        <end position="18"/>
    </location>
</feature>